<dbReference type="PANTHER" id="PTHR32251:SF17">
    <property type="entry name" value="STEROID 5-ALPHA REDUCTASE C-TERMINAL DOMAIN-CONTAINING PROTEIN"/>
    <property type="match status" value="1"/>
</dbReference>
<comment type="caution">
    <text evidence="2">The sequence shown here is derived from an EMBL/GenBank/DDBJ whole genome shotgun (WGS) entry which is preliminary data.</text>
</comment>
<proteinExistence type="predicted"/>
<keyword evidence="1" id="KW-0472">Membrane</keyword>
<accession>A0A556N795</accession>
<dbReference type="OrthoDB" id="9779233at2"/>
<feature type="transmembrane region" description="Helical" evidence="1">
    <location>
        <begin position="15"/>
        <end position="33"/>
    </location>
</feature>
<name>A0A556N795_9FLAO</name>
<sequence length="229" mass="26871">MELYGQHSRSIPQKVTIHVLEILILWLSFWILFQDGGTWIENTLHIHNSIKFSDRRIIIFALNVITFMRFAFMMIVLLKRAIPWEESFSVPFAFGLYFVGFSLFTLPTSKAIDLIDIFGISLFVIGSVLNTGGEILRNQWKKNPDNKGKIYTEGFFKYSRHINYFGDLLWVTAYAIITRNWFAVSIPIFLFCLFAFYNAPKLDKYLKTKYGKGYDDYANRTKMLIPFLY</sequence>
<feature type="transmembrane region" description="Helical" evidence="1">
    <location>
        <begin position="90"/>
        <end position="108"/>
    </location>
</feature>
<dbReference type="AlphaFoldDB" id="A0A556N795"/>
<dbReference type="Pfam" id="PF06966">
    <property type="entry name" value="DUF1295"/>
    <property type="match status" value="1"/>
</dbReference>
<reference evidence="2 3" key="1">
    <citation type="submission" date="2019-07" db="EMBL/GenBank/DDBJ databases">
        <authorList>
            <person name="Huq M.A."/>
        </authorList>
    </citation>
    <scope>NUCLEOTIDE SEQUENCE [LARGE SCALE GENOMIC DNA]</scope>
    <source>
        <strain evidence="2 3">MAH-3</strain>
    </source>
</reference>
<dbReference type="EMBL" id="VLPL01000001">
    <property type="protein sequence ID" value="TSJ47990.1"/>
    <property type="molecule type" value="Genomic_DNA"/>
</dbReference>
<dbReference type="Gene3D" id="1.20.120.1630">
    <property type="match status" value="1"/>
</dbReference>
<feature type="transmembrane region" description="Helical" evidence="1">
    <location>
        <begin position="114"/>
        <end position="137"/>
    </location>
</feature>
<keyword evidence="1" id="KW-0812">Transmembrane</keyword>
<dbReference type="PROSITE" id="PS50244">
    <property type="entry name" value="S5A_REDUCTASE"/>
    <property type="match status" value="1"/>
</dbReference>
<evidence type="ECO:0000256" key="1">
    <source>
        <dbReference type="SAM" id="Phobius"/>
    </source>
</evidence>
<keyword evidence="3" id="KW-1185">Reference proteome</keyword>
<keyword evidence="1" id="KW-1133">Transmembrane helix</keyword>
<evidence type="ECO:0000313" key="2">
    <source>
        <dbReference type="EMBL" id="TSJ47990.1"/>
    </source>
</evidence>
<dbReference type="Proteomes" id="UP000316008">
    <property type="component" value="Unassembled WGS sequence"/>
</dbReference>
<feature type="transmembrane region" description="Helical" evidence="1">
    <location>
        <begin position="182"/>
        <end position="199"/>
    </location>
</feature>
<protein>
    <submittedName>
        <fullName evidence="2">DUF1295 domain-containing protein</fullName>
    </submittedName>
</protein>
<dbReference type="GO" id="GO:0016020">
    <property type="term" value="C:membrane"/>
    <property type="evidence" value="ECO:0007669"/>
    <property type="project" value="TreeGrafter"/>
</dbReference>
<evidence type="ECO:0000313" key="3">
    <source>
        <dbReference type="Proteomes" id="UP000316008"/>
    </source>
</evidence>
<organism evidence="2 3">
    <name type="scientific">Fluviicola chungangensis</name>
    <dbReference type="NCBI Taxonomy" id="2597671"/>
    <lineage>
        <taxon>Bacteria</taxon>
        <taxon>Pseudomonadati</taxon>
        <taxon>Bacteroidota</taxon>
        <taxon>Flavobacteriia</taxon>
        <taxon>Flavobacteriales</taxon>
        <taxon>Crocinitomicaceae</taxon>
        <taxon>Fluviicola</taxon>
    </lineage>
</organism>
<gene>
    <name evidence="2" type="ORF">FO442_02330</name>
</gene>
<dbReference type="PANTHER" id="PTHR32251">
    <property type="entry name" value="3-OXO-5-ALPHA-STEROID 4-DEHYDROGENASE"/>
    <property type="match status" value="1"/>
</dbReference>
<dbReference type="InterPro" id="IPR010721">
    <property type="entry name" value="UstE-like"/>
</dbReference>
<feature type="transmembrane region" description="Helical" evidence="1">
    <location>
        <begin position="57"/>
        <end position="78"/>
    </location>
</feature>